<protein>
    <submittedName>
        <fullName evidence="1">Uncharacterized protein</fullName>
    </submittedName>
</protein>
<dbReference type="Proteomes" id="UP000325161">
    <property type="component" value="Chromosome"/>
</dbReference>
<gene>
    <name evidence="1" type="ORF">FXN63_14190</name>
</gene>
<accession>A0A5C0AYR7</accession>
<proteinExistence type="predicted"/>
<evidence type="ECO:0000313" key="2">
    <source>
        <dbReference type="Proteomes" id="UP000325161"/>
    </source>
</evidence>
<keyword evidence="2" id="KW-1185">Reference proteome</keyword>
<name>A0A5C0AYR7_9BURK</name>
<reference evidence="1 2" key="1">
    <citation type="submission" date="2019-08" db="EMBL/GenBank/DDBJ databases">
        <title>Amphibian skin-associated Pigmentiphaga: genome sequence and occurrence across geography and hosts.</title>
        <authorList>
            <person name="Bletz M.C."/>
            <person name="Bunk B."/>
            <person name="Sproeer C."/>
            <person name="Biwer P."/>
            <person name="Reiter S."/>
            <person name="Rabemananjara F.C.E."/>
            <person name="Schulz S."/>
            <person name="Overmann J."/>
            <person name="Vences M."/>
        </authorList>
    </citation>
    <scope>NUCLEOTIDE SEQUENCE [LARGE SCALE GENOMIC DNA]</scope>
    <source>
        <strain evidence="1 2">Mada1488</strain>
    </source>
</reference>
<dbReference type="RefSeq" id="WP_148815878.1">
    <property type="nucleotide sequence ID" value="NZ_CP043046.1"/>
</dbReference>
<dbReference type="EMBL" id="CP043046">
    <property type="protein sequence ID" value="QEI06856.1"/>
    <property type="molecule type" value="Genomic_DNA"/>
</dbReference>
<organism evidence="1 2">
    <name type="scientific">Pigmentiphaga aceris</name>
    <dbReference type="NCBI Taxonomy" id="1940612"/>
    <lineage>
        <taxon>Bacteria</taxon>
        <taxon>Pseudomonadati</taxon>
        <taxon>Pseudomonadota</taxon>
        <taxon>Betaproteobacteria</taxon>
        <taxon>Burkholderiales</taxon>
        <taxon>Alcaligenaceae</taxon>
        <taxon>Pigmentiphaga</taxon>
    </lineage>
</organism>
<sequence length="145" mass="15650">MPKKVWLFVLGVAVGAVPTYVGWNREVRELQSITKPLADKSAKLERDNQDLRLALGDGTSLRYDRQALSTCMMTGANRATAIGAYARGAAMVPQEAAAFEPLRSIVVRNRDAGASRILELLVAESARLGDACIDASRVNTPPLPK</sequence>
<dbReference type="AlphaFoldDB" id="A0A5C0AYR7"/>
<evidence type="ECO:0000313" key="1">
    <source>
        <dbReference type="EMBL" id="QEI06856.1"/>
    </source>
</evidence>
<dbReference type="KEGG" id="pacr:FXN63_14190"/>